<proteinExistence type="predicted"/>
<dbReference type="RefSeq" id="WP_013707424.1">
    <property type="nucleotide sequence ID" value="NC_015388.1"/>
</dbReference>
<keyword evidence="2" id="KW-1185">Reference proteome</keyword>
<accession>F2NDN9</accession>
<dbReference type="HOGENOM" id="CLU_1632713_0_0_7"/>
<dbReference type="Proteomes" id="UP000000483">
    <property type="component" value="Chromosome"/>
</dbReference>
<dbReference type="STRING" id="880072.Desac_2494"/>
<reference evidence="1 2" key="1">
    <citation type="journal article" date="2011" name="Stand. Genomic Sci.">
        <title>Complete genome sequence of the acetate-degrading sulfate reducer Desulfobacca acetoxidans type strain (ASRB2).</title>
        <authorList>
            <person name="Goker M."/>
            <person name="Teshima H."/>
            <person name="Lapidus A."/>
            <person name="Nolan M."/>
            <person name="Lucas S."/>
            <person name="Hammon N."/>
            <person name="Deshpande S."/>
            <person name="Cheng J.F."/>
            <person name="Tapia R."/>
            <person name="Han C."/>
            <person name="Goodwin L."/>
            <person name="Pitluck S."/>
            <person name="Huntemann M."/>
            <person name="Liolios K."/>
            <person name="Ivanova N."/>
            <person name="Pagani I."/>
            <person name="Mavromatis K."/>
            <person name="Ovchinikova G."/>
            <person name="Pati A."/>
            <person name="Chen A."/>
            <person name="Palaniappan K."/>
            <person name="Land M."/>
            <person name="Hauser L."/>
            <person name="Brambilla E.M."/>
            <person name="Rohde M."/>
            <person name="Spring S."/>
            <person name="Detter J.C."/>
            <person name="Woyke T."/>
            <person name="Bristow J."/>
            <person name="Eisen J.A."/>
            <person name="Markowitz V."/>
            <person name="Hugenholtz P."/>
            <person name="Kyrpides N.C."/>
            <person name="Klenk H.P."/>
        </authorList>
    </citation>
    <scope>NUCLEOTIDE SEQUENCE [LARGE SCALE GENOMIC DNA]</scope>
    <source>
        <strain evidence="2">ATCC 700848 / DSM 11109 / ASRB2</strain>
    </source>
</reference>
<name>F2NDN9_DESAR</name>
<reference evidence="2" key="2">
    <citation type="submission" date="2011-03" db="EMBL/GenBank/DDBJ databases">
        <title>The complete genome of Desulfobacca acetoxidans DSM 11109.</title>
        <authorList>
            <consortium name="US DOE Joint Genome Institute (JGI-PGF)"/>
            <person name="Lucas S."/>
            <person name="Copeland A."/>
            <person name="Lapidus A."/>
            <person name="Bruce D."/>
            <person name="Goodwin L."/>
            <person name="Pitluck S."/>
            <person name="Peters L."/>
            <person name="Kyrpides N."/>
            <person name="Mavromatis K."/>
            <person name="Ivanova N."/>
            <person name="Ovchinnikova G."/>
            <person name="Teshima H."/>
            <person name="Detter J.C."/>
            <person name="Han C."/>
            <person name="Land M."/>
            <person name="Hauser L."/>
            <person name="Markowitz V."/>
            <person name="Cheng J.-F."/>
            <person name="Hugenholtz P."/>
            <person name="Woyke T."/>
            <person name="Wu D."/>
            <person name="Spring S."/>
            <person name="Schueler E."/>
            <person name="Brambilla E."/>
            <person name="Klenk H.-P."/>
            <person name="Eisen J.A."/>
        </authorList>
    </citation>
    <scope>NUCLEOTIDE SEQUENCE [LARGE SCALE GENOMIC DNA]</scope>
    <source>
        <strain evidence="2">ATCC 700848 / DSM 11109 / ASRB2</strain>
    </source>
</reference>
<evidence type="ECO:0000313" key="1">
    <source>
        <dbReference type="EMBL" id="AEB10315.1"/>
    </source>
</evidence>
<sequence length="162" mass="18094">MPSQLDQARLLVPAAQKLAASAYSPLTQQYPELAVIIQDASDNRWEFFFVIASIGVALLLAPVQVEAEVQSQVCDAVEGALETWRPQGYLALKDFFEFVRRHQDGKVEMPAAIGAWVVLNLKQAKPSEEEIALAWPLGLFFLHSFKDWWNLTSETDASDDNS</sequence>
<organism evidence="1 2">
    <name type="scientific">Desulfobacca acetoxidans (strain ATCC 700848 / DSM 11109 / ASRB2)</name>
    <dbReference type="NCBI Taxonomy" id="880072"/>
    <lineage>
        <taxon>Bacteria</taxon>
        <taxon>Pseudomonadati</taxon>
        <taxon>Thermodesulfobacteriota</taxon>
        <taxon>Desulfobaccia</taxon>
        <taxon>Desulfobaccales</taxon>
        <taxon>Desulfobaccaceae</taxon>
        <taxon>Desulfobacca</taxon>
    </lineage>
</organism>
<dbReference type="EMBL" id="CP002629">
    <property type="protein sequence ID" value="AEB10315.1"/>
    <property type="molecule type" value="Genomic_DNA"/>
</dbReference>
<protein>
    <submittedName>
        <fullName evidence="1">Uncharacterized protein</fullName>
    </submittedName>
</protein>
<gene>
    <name evidence="1" type="ordered locus">Desac_2494</name>
</gene>
<dbReference type="KEGG" id="dao:Desac_2494"/>
<dbReference type="AlphaFoldDB" id="F2NDN9"/>
<evidence type="ECO:0000313" key="2">
    <source>
        <dbReference type="Proteomes" id="UP000000483"/>
    </source>
</evidence>